<protein>
    <submittedName>
        <fullName evidence="6">DNA-binding response regulator</fullName>
    </submittedName>
</protein>
<gene>
    <name evidence="6" type="ORF">Val02_59620</name>
</gene>
<comment type="caution">
    <text evidence="6">The sequence shown here is derived from an EMBL/GenBank/DDBJ whole genome shotgun (WGS) entry which is preliminary data.</text>
</comment>
<dbReference type="SMART" id="SM00448">
    <property type="entry name" value="REC"/>
    <property type="match status" value="1"/>
</dbReference>
<feature type="domain" description="Response regulatory" evidence="5">
    <location>
        <begin position="3"/>
        <end position="116"/>
    </location>
</feature>
<dbReference type="PROSITE" id="PS50110">
    <property type="entry name" value="RESPONSE_REGULATORY"/>
    <property type="match status" value="1"/>
</dbReference>
<dbReference type="InterPro" id="IPR039420">
    <property type="entry name" value="WalR-like"/>
</dbReference>
<dbReference type="Pfam" id="PF00196">
    <property type="entry name" value="GerE"/>
    <property type="match status" value="1"/>
</dbReference>
<evidence type="ECO:0000259" key="5">
    <source>
        <dbReference type="PROSITE" id="PS50110"/>
    </source>
</evidence>
<proteinExistence type="predicted"/>
<dbReference type="InterPro" id="IPR016032">
    <property type="entry name" value="Sig_transdc_resp-reg_C-effctor"/>
</dbReference>
<dbReference type="PROSITE" id="PS50043">
    <property type="entry name" value="HTH_LUXR_2"/>
    <property type="match status" value="1"/>
</dbReference>
<evidence type="ECO:0000313" key="6">
    <source>
        <dbReference type="EMBL" id="GIJ49076.1"/>
    </source>
</evidence>
<reference evidence="6" key="1">
    <citation type="submission" date="2021-01" db="EMBL/GenBank/DDBJ databases">
        <title>Whole genome shotgun sequence of Virgisporangium aliadipatigenens NBRC 105644.</title>
        <authorList>
            <person name="Komaki H."/>
            <person name="Tamura T."/>
        </authorList>
    </citation>
    <scope>NUCLEOTIDE SEQUENCE</scope>
    <source>
        <strain evidence="6">NBRC 105644</strain>
    </source>
</reference>
<evidence type="ECO:0000256" key="2">
    <source>
        <dbReference type="ARBA" id="ARBA00023125"/>
    </source>
</evidence>
<dbReference type="SUPFAM" id="SSF46894">
    <property type="entry name" value="C-terminal effector domain of the bipartite response regulators"/>
    <property type="match status" value="1"/>
</dbReference>
<evidence type="ECO:0000256" key="1">
    <source>
        <dbReference type="ARBA" id="ARBA00022553"/>
    </source>
</evidence>
<dbReference type="Proteomes" id="UP000619260">
    <property type="component" value="Unassembled WGS sequence"/>
</dbReference>
<name>A0A8J4DTB5_9ACTN</name>
<feature type="modified residue" description="4-aspartylphosphate" evidence="3">
    <location>
        <position position="54"/>
    </location>
</feature>
<dbReference type="GO" id="GO:0006355">
    <property type="term" value="P:regulation of DNA-templated transcription"/>
    <property type="evidence" value="ECO:0007669"/>
    <property type="project" value="InterPro"/>
</dbReference>
<dbReference type="InterPro" id="IPR011006">
    <property type="entry name" value="CheY-like_superfamily"/>
</dbReference>
<keyword evidence="7" id="KW-1185">Reference proteome</keyword>
<feature type="domain" description="HTH luxR-type" evidence="4">
    <location>
        <begin position="154"/>
        <end position="219"/>
    </location>
</feature>
<dbReference type="GO" id="GO:0000160">
    <property type="term" value="P:phosphorelay signal transduction system"/>
    <property type="evidence" value="ECO:0007669"/>
    <property type="project" value="InterPro"/>
</dbReference>
<dbReference type="SUPFAM" id="SSF52172">
    <property type="entry name" value="CheY-like"/>
    <property type="match status" value="1"/>
</dbReference>
<dbReference type="InterPro" id="IPR001789">
    <property type="entry name" value="Sig_transdc_resp-reg_receiver"/>
</dbReference>
<keyword evidence="1 3" id="KW-0597">Phosphoprotein</keyword>
<dbReference type="PROSITE" id="PS00622">
    <property type="entry name" value="HTH_LUXR_1"/>
    <property type="match status" value="1"/>
</dbReference>
<dbReference type="PRINTS" id="PR00038">
    <property type="entry name" value="HTHLUXR"/>
</dbReference>
<dbReference type="CDD" id="cd17535">
    <property type="entry name" value="REC_NarL-like"/>
    <property type="match status" value="1"/>
</dbReference>
<sequence>MITVLIVDDNPIVRSALRGFLDSTDRVTVVGEAGNGHEALALARRMRPVVTLLDHRMPIADGLSVLHTLAGYTNVLALTSDESETVIAGMLRGGARGYLVHGQFDPPDLLRAVESVAAGQGWLSPTAASVAAAAFRAADDRERARRERASREEEARNRFGLTPRERDVLNLLCEGLANASIARRLDLTEKTVKNHLHHVFAKLQVSSRAEAIVRWTGRRA</sequence>
<dbReference type="AlphaFoldDB" id="A0A8J4DTB5"/>
<evidence type="ECO:0000256" key="3">
    <source>
        <dbReference type="PROSITE-ProRule" id="PRU00169"/>
    </source>
</evidence>
<evidence type="ECO:0000313" key="7">
    <source>
        <dbReference type="Proteomes" id="UP000619260"/>
    </source>
</evidence>
<organism evidence="6 7">
    <name type="scientific">Virgisporangium aliadipatigenens</name>
    <dbReference type="NCBI Taxonomy" id="741659"/>
    <lineage>
        <taxon>Bacteria</taxon>
        <taxon>Bacillati</taxon>
        <taxon>Actinomycetota</taxon>
        <taxon>Actinomycetes</taxon>
        <taxon>Micromonosporales</taxon>
        <taxon>Micromonosporaceae</taxon>
        <taxon>Virgisporangium</taxon>
    </lineage>
</organism>
<dbReference type="GO" id="GO:0003677">
    <property type="term" value="F:DNA binding"/>
    <property type="evidence" value="ECO:0007669"/>
    <property type="project" value="UniProtKB-KW"/>
</dbReference>
<dbReference type="PANTHER" id="PTHR43214">
    <property type="entry name" value="TWO-COMPONENT RESPONSE REGULATOR"/>
    <property type="match status" value="1"/>
</dbReference>
<dbReference type="InterPro" id="IPR058245">
    <property type="entry name" value="NreC/VraR/RcsB-like_REC"/>
</dbReference>
<dbReference type="Gene3D" id="3.40.50.2300">
    <property type="match status" value="1"/>
</dbReference>
<accession>A0A8J4DTB5</accession>
<dbReference type="Pfam" id="PF00072">
    <property type="entry name" value="Response_reg"/>
    <property type="match status" value="1"/>
</dbReference>
<keyword evidence="2 6" id="KW-0238">DNA-binding</keyword>
<evidence type="ECO:0000259" key="4">
    <source>
        <dbReference type="PROSITE" id="PS50043"/>
    </source>
</evidence>
<dbReference type="SMART" id="SM00421">
    <property type="entry name" value="HTH_LUXR"/>
    <property type="match status" value="1"/>
</dbReference>
<dbReference type="EMBL" id="BOPF01000024">
    <property type="protein sequence ID" value="GIJ49076.1"/>
    <property type="molecule type" value="Genomic_DNA"/>
</dbReference>
<dbReference type="InterPro" id="IPR000792">
    <property type="entry name" value="Tscrpt_reg_LuxR_C"/>
</dbReference>
<dbReference type="RefSeq" id="WP_203902543.1">
    <property type="nucleotide sequence ID" value="NZ_BOPF01000024.1"/>
</dbReference>
<dbReference type="CDD" id="cd06170">
    <property type="entry name" value="LuxR_C_like"/>
    <property type="match status" value="1"/>
</dbReference>